<dbReference type="Proteomes" id="UP000005178">
    <property type="component" value="Unassembled WGS sequence"/>
</dbReference>
<accession>B1C7R8</accession>
<reference evidence="1" key="2">
    <citation type="submission" date="2013-08" db="EMBL/GenBank/DDBJ databases">
        <title>Draft genome sequence of Anaerofustis stercorihominis (DSM 17244).</title>
        <authorList>
            <person name="Sudarsanam P."/>
            <person name="Ley R."/>
            <person name="Guruge J."/>
            <person name="Turnbaugh P.J."/>
            <person name="Mahowald M."/>
            <person name="Liep D."/>
            <person name="Gordon J."/>
        </authorList>
    </citation>
    <scope>NUCLEOTIDE SEQUENCE</scope>
    <source>
        <strain evidence="1">DSM 17244</strain>
    </source>
</reference>
<evidence type="ECO:0000313" key="1">
    <source>
        <dbReference type="EMBL" id="EDS73055.1"/>
    </source>
</evidence>
<organism evidence="1 2">
    <name type="scientific">Anaerofustis stercorihominis DSM 17244</name>
    <dbReference type="NCBI Taxonomy" id="445971"/>
    <lineage>
        <taxon>Bacteria</taxon>
        <taxon>Bacillati</taxon>
        <taxon>Bacillota</taxon>
        <taxon>Clostridia</taxon>
        <taxon>Eubacteriales</taxon>
        <taxon>Eubacteriaceae</taxon>
        <taxon>Anaerofustis</taxon>
    </lineage>
</organism>
<dbReference type="AlphaFoldDB" id="B1C7R8"/>
<dbReference type="HOGENOM" id="CLU_2679636_0_0_9"/>
<protein>
    <submittedName>
        <fullName evidence="1">Uncharacterized protein</fullName>
    </submittedName>
</protein>
<gene>
    <name evidence="1" type="ORF">ANASTE_00771</name>
</gene>
<keyword evidence="2" id="KW-1185">Reference proteome</keyword>
<name>B1C7R8_9FIRM</name>
<comment type="caution">
    <text evidence="1">The sequence shown here is derived from an EMBL/GenBank/DDBJ whole genome shotgun (WGS) entry which is preliminary data.</text>
</comment>
<dbReference type="EMBL" id="ABIL02000005">
    <property type="protein sequence ID" value="EDS73055.1"/>
    <property type="molecule type" value="Genomic_DNA"/>
</dbReference>
<proteinExistence type="predicted"/>
<reference evidence="1" key="1">
    <citation type="submission" date="2008-01" db="EMBL/GenBank/DDBJ databases">
        <authorList>
            <person name="Fulton L."/>
            <person name="Clifton S."/>
            <person name="Fulton B."/>
            <person name="Xu J."/>
            <person name="Minx P."/>
            <person name="Pepin K.H."/>
            <person name="Johnson M."/>
            <person name="Thiruvilangam P."/>
            <person name="Bhonagiri V."/>
            <person name="Nash W.E."/>
            <person name="Mardis E.R."/>
            <person name="Wilson R.K."/>
        </authorList>
    </citation>
    <scope>NUCLEOTIDE SEQUENCE [LARGE SCALE GENOMIC DNA]</scope>
    <source>
        <strain evidence="1">DSM 17244</strain>
    </source>
</reference>
<sequence>MSICDSVIFESFNKNVNNLGVGDSVVNLKLNPNFYKEGDSVTLELEECKKDIATGALKVPKDNKSFETFKYKTK</sequence>
<evidence type="ECO:0000313" key="2">
    <source>
        <dbReference type="Proteomes" id="UP000005178"/>
    </source>
</evidence>